<dbReference type="AlphaFoldDB" id="A0A6C0INB7"/>
<evidence type="ECO:0000313" key="1">
    <source>
        <dbReference type="EMBL" id="QHT93926.1"/>
    </source>
</evidence>
<protein>
    <submittedName>
        <fullName evidence="1">Uncharacterized protein</fullName>
    </submittedName>
</protein>
<proteinExistence type="predicted"/>
<dbReference type="EMBL" id="MN740211">
    <property type="protein sequence ID" value="QHT93926.1"/>
    <property type="molecule type" value="Genomic_DNA"/>
</dbReference>
<accession>A0A6C0INB7</accession>
<organism evidence="1">
    <name type="scientific">viral metagenome</name>
    <dbReference type="NCBI Taxonomy" id="1070528"/>
    <lineage>
        <taxon>unclassified sequences</taxon>
        <taxon>metagenomes</taxon>
        <taxon>organismal metagenomes</taxon>
    </lineage>
</organism>
<name>A0A6C0INB7_9ZZZZ</name>
<reference evidence="1" key="1">
    <citation type="journal article" date="2020" name="Nature">
        <title>Giant virus diversity and host interactions through global metagenomics.</title>
        <authorList>
            <person name="Schulz F."/>
            <person name="Roux S."/>
            <person name="Paez-Espino D."/>
            <person name="Jungbluth S."/>
            <person name="Walsh D.A."/>
            <person name="Denef V.J."/>
            <person name="McMahon K.D."/>
            <person name="Konstantinidis K.T."/>
            <person name="Eloe-Fadrosh E.A."/>
            <person name="Kyrpides N.C."/>
            <person name="Woyke T."/>
        </authorList>
    </citation>
    <scope>NUCLEOTIDE SEQUENCE</scope>
    <source>
        <strain evidence="1">GVMAG-M-3300024258-14</strain>
    </source>
</reference>
<sequence length="197" mass="23368">MYRLFLPHVFPQFDATFIANVLQSKHNIGIVSRVDIVSKHVTHFSAYVHFESVNYHLTHVRRLIEHINDGQKVSLIYQGKYFWNILKDTSKGKNFSVSERNQCVDICSDDSSRSFSPVSMKDNKFFSDLVKKGSTIQHKQLNLIKQNDSFNTNTHFQLFTKEDYKNMEQLDTFLEEEYYMQVFSDEIDEFDRTYFDM</sequence>